<proteinExistence type="predicted"/>
<evidence type="ECO:0000313" key="2">
    <source>
        <dbReference type="EMBL" id="CAK0856753.1"/>
    </source>
</evidence>
<sequence length="254" mass="25563">MPSRARPASDRRSVGALLKARTARRSKEKPQSKNRPQLKAEAQGAARAPSQDPRRVKPAGGGGFTAAALAELGAEFVRARMPPPQAAREASELVGPTCAVYVPDASALALLPAEGLSGMRLLHCLGNSRRGHMMSHPPGPGASDAEEGEEEEVASQEDEAGGGEGEDGEEASGGGDEGVLLSPFAAAAVSALCAAAPGTPLASRPARGTPAGGLQVEALLQQVGAPRRLWPGVCAELTQVAAHGLLAVVGGGAG</sequence>
<gene>
    <name evidence="2" type="ORF">PCOR1329_LOCUS47041</name>
</gene>
<feature type="non-terminal residue" evidence="2">
    <location>
        <position position="254"/>
    </location>
</feature>
<comment type="caution">
    <text evidence="2">The sequence shown here is derived from an EMBL/GenBank/DDBJ whole genome shotgun (WGS) entry which is preliminary data.</text>
</comment>
<feature type="region of interest" description="Disordered" evidence="1">
    <location>
        <begin position="130"/>
        <end position="179"/>
    </location>
</feature>
<keyword evidence="3" id="KW-1185">Reference proteome</keyword>
<name>A0ABN9UC51_9DINO</name>
<evidence type="ECO:0000313" key="3">
    <source>
        <dbReference type="Proteomes" id="UP001189429"/>
    </source>
</evidence>
<feature type="compositionally biased region" description="Acidic residues" evidence="1">
    <location>
        <begin position="144"/>
        <end position="170"/>
    </location>
</feature>
<organism evidence="2 3">
    <name type="scientific">Prorocentrum cordatum</name>
    <dbReference type="NCBI Taxonomy" id="2364126"/>
    <lineage>
        <taxon>Eukaryota</taxon>
        <taxon>Sar</taxon>
        <taxon>Alveolata</taxon>
        <taxon>Dinophyceae</taxon>
        <taxon>Prorocentrales</taxon>
        <taxon>Prorocentraceae</taxon>
        <taxon>Prorocentrum</taxon>
    </lineage>
</organism>
<reference evidence="2" key="1">
    <citation type="submission" date="2023-10" db="EMBL/GenBank/DDBJ databases">
        <authorList>
            <person name="Chen Y."/>
            <person name="Shah S."/>
            <person name="Dougan E. K."/>
            <person name="Thang M."/>
            <person name="Chan C."/>
        </authorList>
    </citation>
    <scope>NUCLEOTIDE SEQUENCE [LARGE SCALE GENOMIC DNA]</scope>
</reference>
<feature type="region of interest" description="Disordered" evidence="1">
    <location>
        <begin position="1"/>
        <end position="62"/>
    </location>
</feature>
<dbReference type="Proteomes" id="UP001189429">
    <property type="component" value="Unassembled WGS sequence"/>
</dbReference>
<protein>
    <submittedName>
        <fullName evidence="2">Uncharacterized protein</fullName>
    </submittedName>
</protein>
<accession>A0ABN9UC51</accession>
<dbReference type="EMBL" id="CAUYUJ010015662">
    <property type="protein sequence ID" value="CAK0856753.1"/>
    <property type="molecule type" value="Genomic_DNA"/>
</dbReference>
<evidence type="ECO:0000256" key="1">
    <source>
        <dbReference type="SAM" id="MobiDB-lite"/>
    </source>
</evidence>